<accession>A0A517MXJ6</accession>
<protein>
    <recommendedName>
        <fullName evidence="5">DUF1254 domain-containing protein</fullName>
    </recommendedName>
</protein>
<dbReference type="Gene3D" id="2.60.120.600">
    <property type="entry name" value="Domain of unknown function DUF1214, C-terminal domain"/>
    <property type="match status" value="2"/>
</dbReference>
<dbReference type="InterPro" id="IPR010621">
    <property type="entry name" value="DUF1214"/>
</dbReference>
<evidence type="ECO:0000313" key="3">
    <source>
        <dbReference type="EMBL" id="QDS99608.1"/>
    </source>
</evidence>
<dbReference type="KEGG" id="amob:HG15A2_29340"/>
<gene>
    <name evidence="3" type="ORF">HG15A2_29340</name>
</gene>
<reference evidence="3 4" key="1">
    <citation type="submission" date="2019-02" db="EMBL/GenBank/DDBJ databases">
        <title>Deep-cultivation of Planctomycetes and their phenomic and genomic characterization uncovers novel biology.</title>
        <authorList>
            <person name="Wiegand S."/>
            <person name="Jogler M."/>
            <person name="Boedeker C."/>
            <person name="Pinto D."/>
            <person name="Vollmers J."/>
            <person name="Rivas-Marin E."/>
            <person name="Kohn T."/>
            <person name="Peeters S.H."/>
            <person name="Heuer A."/>
            <person name="Rast P."/>
            <person name="Oberbeckmann S."/>
            <person name="Bunk B."/>
            <person name="Jeske O."/>
            <person name="Meyerdierks A."/>
            <person name="Storesund J.E."/>
            <person name="Kallscheuer N."/>
            <person name="Luecker S."/>
            <person name="Lage O.M."/>
            <person name="Pohl T."/>
            <person name="Merkel B.J."/>
            <person name="Hornburger P."/>
            <person name="Mueller R.-W."/>
            <person name="Bruemmer F."/>
            <person name="Labrenz M."/>
            <person name="Spormann A.M."/>
            <person name="Op den Camp H."/>
            <person name="Overmann J."/>
            <person name="Amann R."/>
            <person name="Jetten M.S.M."/>
            <person name="Mascher T."/>
            <person name="Medema M.H."/>
            <person name="Devos D.P."/>
            <person name="Kaster A.-K."/>
            <person name="Ovreas L."/>
            <person name="Rohde M."/>
            <person name="Galperin M.Y."/>
            <person name="Jogler C."/>
        </authorList>
    </citation>
    <scope>NUCLEOTIDE SEQUENCE [LARGE SCALE GENOMIC DNA]</scope>
    <source>
        <strain evidence="3 4">HG15A2</strain>
    </source>
</reference>
<dbReference type="InterPro" id="IPR037049">
    <property type="entry name" value="DUF1214_C_sf"/>
</dbReference>
<dbReference type="Pfam" id="PF06742">
    <property type="entry name" value="DUF1214"/>
    <property type="match status" value="2"/>
</dbReference>
<dbReference type="Gene3D" id="2.60.40.1610">
    <property type="entry name" value="Domain of unknown function DUF1254"/>
    <property type="match status" value="2"/>
</dbReference>
<dbReference type="SUPFAM" id="SSF160935">
    <property type="entry name" value="VPA0735-like"/>
    <property type="match status" value="2"/>
</dbReference>
<dbReference type="PANTHER" id="PTHR36509">
    <property type="entry name" value="BLL3101 PROTEIN"/>
    <property type="match status" value="1"/>
</dbReference>
<feature type="domain" description="DUF1254" evidence="2">
    <location>
        <begin position="82"/>
        <end position="201"/>
    </location>
</feature>
<evidence type="ECO:0008006" key="5">
    <source>
        <dbReference type="Google" id="ProtNLM"/>
    </source>
</evidence>
<organism evidence="3 4">
    <name type="scientific">Adhaeretor mobilis</name>
    <dbReference type="NCBI Taxonomy" id="1930276"/>
    <lineage>
        <taxon>Bacteria</taxon>
        <taxon>Pseudomonadati</taxon>
        <taxon>Planctomycetota</taxon>
        <taxon>Planctomycetia</taxon>
        <taxon>Pirellulales</taxon>
        <taxon>Lacipirellulaceae</taxon>
        <taxon>Adhaeretor</taxon>
    </lineage>
</organism>
<evidence type="ECO:0000259" key="2">
    <source>
        <dbReference type="Pfam" id="PF06863"/>
    </source>
</evidence>
<dbReference type="InterPro" id="IPR010679">
    <property type="entry name" value="DUF1254"/>
</dbReference>
<feature type="domain" description="DUF1214" evidence="1">
    <location>
        <begin position="829"/>
        <end position="940"/>
    </location>
</feature>
<dbReference type="Pfam" id="PF06863">
    <property type="entry name" value="DUF1254"/>
    <property type="match status" value="2"/>
</dbReference>
<keyword evidence="4" id="KW-1185">Reference proteome</keyword>
<dbReference type="Gene3D" id="1.10.3360.10">
    <property type="entry name" value="VPA0735-like domain"/>
    <property type="match status" value="1"/>
</dbReference>
<name>A0A517MXJ6_9BACT</name>
<proteinExistence type="predicted"/>
<dbReference type="RefSeq" id="WP_218931964.1">
    <property type="nucleotide sequence ID" value="NZ_CP036263.1"/>
</dbReference>
<feature type="domain" description="DUF1254" evidence="2">
    <location>
        <begin position="561"/>
        <end position="692"/>
    </location>
</feature>
<evidence type="ECO:0000259" key="1">
    <source>
        <dbReference type="Pfam" id="PF06742"/>
    </source>
</evidence>
<dbReference type="AlphaFoldDB" id="A0A517MXJ6"/>
<evidence type="ECO:0000313" key="4">
    <source>
        <dbReference type="Proteomes" id="UP000319852"/>
    </source>
</evidence>
<dbReference type="PANTHER" id="PTHR36509:SF2">
    <property type="entry name" value="BLL3101 PROTEIN"/>
    <property type="match status" value="1"/>
</dbReference>
<dbReference type="Proteomes" id="UP000319852">
    <property type="component" value="Chromosome"/>
</dbReference>
<dbReference type="EMBL" id="CP036263">
    <property type="protein sequence ID" value="QDS99608.1"/>
    <property type="molecule type" value="Genomic_DNA"/>
</dbReference>
<sequence length="956" mass="106051">MKMRTPIPESITTPAKIETRLGTLEFPQGNPTDRTAEKVYEHLDFMHGVEAFLYALPGASVHAAGRGIKSQGGDNQTVLIIEQLMDSRSLFLTASTESIYSMMWLDLKEGPLVIESPPNILGIVNDHWFRYVGDIGNAGPDQGKGGKYLLLPPGYKDEVPAGYFVLRSATYQNLYFWRGFIKDGSTATAVENTKKFAKVYPLADAKTPPPMKYIDVSGKYFNTIGGNDFSFFEDIKEIVQSEPNDAYSPEILGMLAAIGIEKGKPFNPDEKLKQTLSEAVAVGNATARTIAFKPWIRDAYLHPGSAWFFTFVGGSYQFLSHPGVRNLAARDLFHYNYTGITSAMAFEMVGIGSKYVFASTDSEGRPLEGAKTYKIELPPNIPAKDFWSFVVYDNQTRSMLQTDQQFPSLGSKDKDIVINADGSVDVWFGPTVPKGHENNLGPDCSRRGLGCAVALVWTREELVRQVLEAGRVRTGEITTHKKGTTMKRKLLNATLALSGAVTLLTGYETTAHAEQDAPTLAEMRAIAKEAYIYGYPLVDNYRVQYAYYVDEKNPNFKAPWNHLKNIHSVFTPADTSVQTPNSDTPYSWAGLDLRAEPIVISVPAIEKERYYDVEIWDAYTFIVGYAGSRTTGNDAGSFMLVGPGWKGVTPKGIKKVYVSDTDFGVVVIRTQLFNPADIDSVKKIQAQYKMQPLSEFLGTTPPPAAPAVDFIKPLAKEEQKTSLEFFNIMNFVLTYSPTVPSEVDLRERFAKIGIEGGKTFDPTKLSPEMKTAIEQGRADAWQAFAGGVEELDEGKITSGDVFGSREFLKDNYLNRWIGTIGIYGNAKEEAMYPVYRLDSAGNPLSGANKYTLHFAAGEYPPVNAFWSLTMYDLPQSLLVANPINRYLINSPMLPQMNKDADGGLTIYIQNESPGKDKESNWLPAPKGPFAAYMRLYWPKQTALDGSWKQPKLEEVK</sequence>
<feature type="domain" description="DUF1214" evidence="1">
    <location>
        <begin position="354"/>
        <end position="439"/>
    </location>
</feature>
<dbReference type="InterPro" id="IPR037050">
    <property type="entry name" value="DUF1254_sf"/>
</dbReference>